<dbReference type="InterPro" id="IPR051311">
    <property type="entry name" value="DedA_domain"/>
</dbReference>
<keyword evidence="4 8" id="KW-0812">Transmembrane</keyword>
<evidence type="ECO:0000256" key="4">
    <source>
        <dbReference type="ARBA" id="ARBA00022692"/>
    </source>
</evidence>
<evidence type="ECO:0000256" key="6">
    <source>
        <dbReference type="ARBA" id="ARBA00023136"/>
    </source>
</evidence>
<dbReference type="OrthoDB" id="9813426at2"/>
<proteinExistence type="inferred from homology"/>
<dbReference type="Pfam" id="PF09335">
    <property type="entry name" value="VTT_dom"/>
    <property type="match status" value="1"/>
</dbReference>
<dbReference type="EMBL" id="SMKZ01000060">
    <property type="protein sequence ID" value="TDD99057.1"/>
    <property type="molecule type" value="Genomic_DNA"/>
</dbReference>
<dbReference type="PANTHER" id="PTHR42709:SF6">
    <property type="entry name" value="UNDECAPRENYL PHOSPHATE TRANSPORTER A"/>
    <property type="match status" value="1"/>
</dbReference>
<comment type="subcellular location">
    <subcellularLocation>
        <location evidence="1">Cell membrane</location>
        <topology evidence="1">Multi-pass membrane protein</topology>
    </subcellularLocation>
</comment>
<organism evidence="10 11">
    <name type="scientific">Jiangella asiatica</name>
    <dbReference type="NCBI Taxonomy" id="2530372"/>
    <lineage>
        <taxon>Bacteria</taxon>
        <taxon>Bacillati</taxon>
        <taxon>Actinomycetota</taxon>
        <taxon>Actinomycetes</taxon>
        <taxon>Jiangellales</taxon>
        <taxon>Jiangellaceae</taxon>
        <taxon>Jiangella</taxon>
    </lineage>
</organism>
<evidence type="ECO:0000256" key="1">
    <source>
        <dbReference type="ARBA" id="ARBA00004651"/>
    </source>
</evidence>
<gene>
    <name evidence="10" type="ORF">E1269_27435</name>
</gene>
<accession>A0A4V2YZZ6</accession>
<sequence>MDLLSLVTVPVAAYLLIAAFVAIDAMIPALPGEVLVVSAGALAAAGHLDVVWAVVAATAGAIGGDLAVYGLSRRALPGALSRTRFGRRVVAGIGRAHDRLGSTSAVAIIAARFVPLGRTAVAAAAGIAGLRPRRFAVFALTGCLLWAGWTVGLGYVTGSVTDAPLWLQVAIGTAIGVLVGVWAGAAHTVMRTRRRMSERARSAAVENAPDEPSPSRTPELVC</sequence>
<dbReference type="GO" id="GO:0005886">
    <property type="term" value="C:plasma membrane"/>
    <property type="evidence" value="ECO:0007669"/>
    <property type="project" value="UniProtKB-SubCell"/>
</dbReference>
<dbReference type="PANTHER" id="PTHR42709">
    <property type="entry name" value="ALKALINE PHOSPHATASE LIKE PROTEIN"/>
    <property type="match status" value="1"/>
</dbReference>
<dbReference type="InParanoid" id="A0A4V2YZZ6"/>
<comment type="similarity">
    <text evidence="2">Belongs to the DedA family.</text>
</comment>
<name>A0A4V2YZZ6_9ACTN</name>
<feature type="region of interest" description="Disordered" evidence="7">
    <location>
        <begin position="200"/>
        <end position="222"/>
    </location>
</feature>
<reference evidence="10 11" key="1">
    <citation type="submission" date="2019-03" db="EMBL/GenBank/DDBJ databases">
        <title>Draft genome sequences of novel Actinobacteria.</title>
        <authorList>
            <person name="Sahin N."/>
            <person name="Ay H."/>
            <person name="Saygin H."/>
        </authorList>
    </citation>
    <scope>NUCLEOTIDE SEQUENCE [LARGE SCALE GENOMIC DNA]</scope>
    <source>
        <strain evidence="10 11">5K138</strain>
    </source>
</reference>
<comment type="caution">
    <text evidence="10">The sequence shown here is derived from an EMBL/GenBank/DDBJ whole genome shotgun (WGS) entry which is preliminary data.</text>
</comment>
<dbReference type="Proteomes" id="UP000294739">
    <property type="component" value="Unassembled WGS sequence"/>
</dbReference>
<evidence type="ECO:0000259" key="9">
    <source>
        <dbReference type="Pfam" id="PF09335"/>
    </source>
</evidence>
<evidence type="ECO:0000256" key="2">
    <source>
        <dbReference type="ARBA" id="ARBA00010792"/>
    </source>
</evidence>
<evidence type="ECO:0000256" key="5">
    <source>
        <dbReference type="ARBA" id="ARBA00022989"/>
    </source>
</evidence>
<evidence type="ECO:0000313" key="10">
    <source>
        <dbReference type="EMBL" id="TDD99057.1"/>
    </source>
</evidence>
<feature type="transmembrane region" description="Helical" evidence="8">
    <location>
        <begin position="50"/>
        <end position="72"/>
    </location>
</feature>
<keyword evidence="3" id="KW-1003">Cell membrane</keyword>
<protein>
    <submittedName>
        <fullName evidence="10">DedA family protein</fullName>
    </submittedName>
</protein>
<evidence type="ECO:0000256" key="7">
    <source>
        <dbReference type="SAM" id="MobiDB-lite"/>
    </source>
</evidence>
<keyword evidence="5 8" id="KW-1133">Transmembrane helix</keyword>
<evidence type="ECO:0000256" key="8">
    <source>
        <dbReference type="SAM" id="Phobius"/>
    </source>
</evidence>
<evidence type="ECO:0000256" key="3">
    <source>
        <dbReference type="ARBA" id="ARBA00022475"/>
    </source>
</evidence>
<dbReference type="RefSeq" id="WP_131900622.1">
    <property type="nucleotide sequence ID" value="NZ_SMKZ01000060.1"/>
</dbReference>
<keyword evidence="11" id="KW-1185">Reference proteome</keyword>
<dbReference type="AlphaFoldDB" id="A0A4V2YZZ6"/>
<dbReference type="InterPro" id="IPR032816">
    <property type="entry name" value="VTT_dom"/>
</dbReference>
<keyword evidence="6 8" id="KW-0472">Membrane</keyword>
<feature type="domain" description="VTT" evidence="9">
    <location>
        <begin position="30"/>
        <end position="155"/>
    </location>
</feature>
<feature type="transmembrane region" description="Helical" evidence="8">
    <location>
        <begin position="12"/>
        <end position="30"/>
    </location>
</feature>
<feature type="transmembrane region" description="Helical" evidence="8">
    <location>
        <begin position="165"/>
        <end position="189"/>
    </location>
</feature>
<evidence type="ECO:0000313" key="11">
    <source>
        <dbReference type="Proteomes" id="UP000294739"/>
    </source>
</evidence>
<feature type="transmembrane region" description="Helical" evidence="8">
    <location>
        <begin position="135"/>
        <end position="153"/>
    </location>
</feature>